<reference evidence="8 9" key="1">
    <citation type="submission" date="2006-09" db="EMBL/GenBank/DDBJ databases">
        <authorList>
            <person name="Emerson D."/>
            <person name="Ferriera S."/>
            <person name="Johnson J."/>
            <person name="Kravitz S."/>
            <person name="Halpern A."/>
            <person name="Remington K."/>
            <person name="Beeson K."/>
            <person name="Tran B."/>
            <person name="Rogers Y.-H."/>
            <person name="Friedman R."/>
            <person name="Venter J.C."/>
        </authorList>
    </citation>
    <scope>NUCLEOTIDE SEQUENCE [LARGE SCALE GENOMIC DNA]</scope>
    <source>
        <strain evidence="8 9">PV-1</strain>
    </source>
</reference>
<evidence type="ECO:0000313" key="9">
    <source>
        <dbReference type="Proteomes" id="UP000005297"/>
    </source>
</evidence>
<dbReference type="GO" id="GO:0008176">
    <property type="term" value="F:tRNA (guanine(46)-N7)-methyltransferase activity"/>
    <property type="evidence" value="ECO:0007669"/>
    <property type="project" value="UniProtKB-UniRule"/>
</dbReference>
<keyword evidence="4 7" id="KW-0808">Transferase</keyword>
<comment type="function">
    <text evidence="2 7">Catalyzes the formation of N(7)-methylguanine at position 46 (m7G46) in tRNA.</text>
</comment>
<dbReference type="AlphaFoldDB" id="Q0F0J0"/>
<comment type="similarity">
    <text evidence="7">Belongs to the class I-like SAM-binding methyltransferase superfamily. TrmB family.</text>
</comment>
<keyword evidence="3 7" id="KW-0489">Methyltransferase</keyword>
<dbReference type="FunCoup" id="Q0F0J0">
    <property type="interactions" value="336"/>
</dbReference>
<keyword evidence="5 7" id="KW-0949">S-adenosyl-L-methionine</keyword>
<feature type="binding site" evidence="7">
    <location>
        <position position="63"/>
    </location>
    <ligand>
        <name>S-adenosyl-L-methionine</name>
        <dbReference type="ChEBI" id="CHEBI:59789"/>
    </ligand>
</feature>
<dbReference type="InterPro" id="IPR055361">
    <property type="entry name" value="tRNA_methyltr_TrmB_bact"/>
</dbReference>
<comment type="caution">
    <text evidence="8">The sequence shown here is derived from an EMBL/GenBank/DDBJ whole genome shotgun (WGS) entry which is preliminary data.</text>
</comment>
<feature type="binding site" evidence="7">
    <location>
        <begin position="212"/>
        <end position="215"/>
    </location>
    <ligand>
        <name>substrate</name>
    </ligand>
</feature>
<keyword evidence="6 7" id="KW-0819">tRNA processing</keyword>
<accession>Q0F0J0</accession>
<comment type="catalytic activity">
    <reaction evidence="1 7">
        <text>guanosine(46) in tRNA + S-adenosyl-L-methionine = N(7)-methylguanosine(46) in tRNA + S-adenosyl-L-homocysteine</text>
        <dbReference type="Rhea" id="RHEA:42708"/>
        <dbReference type="Rhea" id="RHEA-COMP:10188"/>
        <dbReference type="Rhea" id="RHEA-COMP:10189"/>
        <dbReference type="ChEBI" id="CHEBI:57856"/>
        <dbReference type="ChEBI" id="CHEBI:59789"/>
        <dbReference type="ChEBI" id="CHEBI:74269"/>
        <dbReference type="ChEBI" id="CHEBI:74480"/>
        <dbReference type="EC" id="2.1.1.33"/>
    </reaction>
</comment>
<dbReference type="PANTHER" id="PTHR23417:SF14">
    <property type="entry name" value="PENTACOTRIPEPTIDE-REPEAT REGION OF PRORP DOMAIN-CONTAINING PROTEIN"/>
    <property type="match status" value="1"/>
</dbReference>
<dbReference type="UniPathway" id="UPA00989"/>
<feature type="binding site" evidence="7">
    <location>
        <position position="139"/>
    </location>
    <ligand>
        <name>S-adenosyl-L-methionine</name>
        <dbReference type="ChEBI" id="CHEBI:59789"/>
    </ligand>
</feature>
<evidence type="ECO:0000256" key="2">
    <source>
        <dbReference type="ARBA" id="ARBA00003015"/>
    </source>
</evidence>
<dbReference type="NCBIfam" id="TIGR00091">
    <property type="entry name" value="tRNA (guanosine(46)-N7)-methyltransferase TrmB"/>
    <property type="match status" value="1"/>
</dbReference>
<dbReference type="HAMAP" id="MF_01057">
    <property type="entry name" value="tRNA_methyltr_TrmB"/>
    <property type="match status" value="1"/>
</dbReference>
<dbReference type="SUPFAM" id="SSF53335">
    <property type="entry name" value="S-adenosyl-L-methionine-dependent methyltransferases"/>
    <property type="match status" value="1"/>
</dbReference>
<dbReference type="Gene3D" id="3.40.50.150">
    <property type="entry name" value="Vaccinia Virus protein VP39"/>
    <property type="match status" value="1"/>
</dbReference>
<dbReference type="HOGENOM" id="CLU_050910_0_1_0"/>
<sequence>MRLSKEFRDQFIQHEMRTHGRKNGFVTTGQEARLLHWLPLIGLPKEKTLADANIPAGSPVVMEIGFGNGDFLVHLAESHPEWILIGVEIYLPGVAKAVGRLEDAGVIERTRITQLPAQYVLEHQVAAEQLDGLFVNHPDPWPKARHHKRRIIQKDFAALMVSRLKPGGFIKLASDKPDLAEWMRDILDATPGLKNVAGVGGYIDRDADRPETKFEQRGLRAGRVSQFLHYVKE</sequence>
<dbReference type="OrthoDB" id="9802090at2"/>
<evidence type="ECO:0000256" key="5">
    <source>
        <dbReference type="ARBA" id="ARBA00022691"/>
    </source>
</evidence>
<dbReference type="EC" id="2.1.1.33" evidence="7"/>
<dbReference type="InterPro" id="IPR029063">
    <property type="entry name" value="SAM-dependent_MTases_sf"/>
</dbReference>
<organism evidence="8 9">
    <name type="scientific">Mariprofundus ferrooxydans PV-1</name>
    <dbReference type="NCBI Taxonomy" id="314345"/>
    <lineage>
        <taxon>Bacteria</taxon>
        <taxon>Pseudomonadati</taxon>
        <taxon>Pseudomonadota</taxon>
        <taxon>Candidatius Mariprofundia</taxon>
        <taxon>Mariprofundales</taxon>
        <taxon>Mariprofundaceae</taxon>
        <taxon>Mariprofundus</taxon>
    </lineage>
</organism>
<dbReference type="GO" id="GO:0043527">
    <property type="term" value="C:tRNA methyltransferase complex"/>
    <property type="evidence" value="ECO:0007669"/>
    <property type="project" value="TreeGrafter"/>
</dbReference>
<dbReference type="eggNOG" id="COG0220">
    <property type="taxonomic scope" value="Bacteria"/>
</dbReference>
<name>Q0F0J0_9PROT</name>
<protein>
    <recommendedName>
        <fullName evidence="7">tRNA (guanine-N(7)-)-methyltransferase</fullName>
        <ecNumber evidence="7">2.1.1.33</ecNumber>
    </recommendedName>
    <alternativeName>
        <fullName evidence="7">tRNA (guanine(46)-N(7))-methyltransferase</fullName>
    </alternativeName>
    <alternativeName>
        <fullName evidence="7">tRNA(m7G46)-methyltransferase</fullName>
    </alternativeName>
</protein>
<evidence type="ECO:0000256" key="3">
    <source>
        <dbReference type="ARBA" id="ARBA00022603"/>
    </source>
</evidence>
<gene>
    <name evidence="7" type="primary">trmB</name>
    <name evidence="8" type="ORF">SPV1_06834</name>
</gene>
<evidence type="ECO:0000256" key="1">
    <source>
        <dbReference type="ARBA" id="ARBA00000142"/>
    </source>
</evidence>
<keyword evidence="9" id="KW-1185">Reference proteome</keyword>
<dbReference type="PROSITE" id="PS51625">
    <property type="entry name" value="SAM_MT_TRMB"/>
    <property type="match status" value="1"/>
</dbReference>
<dbReference type="InParanoid" id="Q0F0J0"/>
<dbReference type="PANTHER" id="PTHR23417">
    <property type="entry name" value="3-DEOXY-D-MANNO-OCTULOSONIC-ACID TRANSFERASE/TRNA GUANINE-N 7 - -METHYLTRANSFERASE"/>
    <property type="match status" value="1"/>
</dbReference>
<proteinExistence type="inferred from homology"/>
<dbReference type="STRING" id="314344.AL013_11050"/>
<evidence type="ECO:0000256" key="4">
    <source>
        <dbReference type="ARBA" id="ARBA00022679"/>
    </source>
</evidence>
<dbReference type="Proteomes" id="UP000005297">
    <property type="component" value="Unassembled WGS sequence"/>
</dbReference>
<feature type="binding site" evidence="7">
    <location>
        <position position="88"/>
    </location>
    <ligand>
        <name>S-adenosyl-L-methionine</name>
        <dbReference type="ChEBI" id="CHEBI:59789"/>
    </ligand>
</feature>
<dbReference type="InterPro" id="IPR003358">
    <property type="entry name" value="tRNA_(Gua-N-7)_MeTrfase_Trmb"/>
</dbReference>
<evidence type="ECO:0000256" key="7">
    <source>
        <dbReference type="HAMAP-Rule" id="MF_01057"/>
    </source>
</evidence>
<comment type="pathway">
    <text evidence="7">tRNA modification; N(7)-methylguanine-tRNA biosynthesis.</text>
</comment>
<evidence type="ECO:0000313" key="8">
    <source>
        <dbReference type="EMBL" id="EAU55038.1"/>
    </source>
</evidence>
<dbReference type="RefSeq" id="WP_009851659.1">
    <property type="nucleotide sequence ID" value="NZ_DS022295.1"/>
</dbReference>
<dbReference type="EMBL" id="AATS01000004">
    <property type="protein sequence ID" value="EAU55038.1"/>
    <property type="molecule type" value="Genomic_DNA"/>
</dbReference>
<comment type="caution">
    <text evidence="7">Lacks conserved residue(s) required for the propagation of feature annotation.</text>
</comment>
<evidence type="ECO:0000256" key="6">
    <source>
        <dbReference type="ARBA" id="ARBA00022694"/>
    </source>
</evidence>
<feature type="binding site" evidence="7">
    <location>
        <position position="143"/>
    </location>
    <ligand>
        <name>substrate</name>
    </ligand>
</feature>
<feature type="binding site" evidence="7">
    <location>
        <position position="175"/>
    </location>
    <ligand>
        <name>substrate</name>
    </ligand>
</feature>
<dbReference type="Pfam" id="PF02390">
    <property type="entry name" value="Methyltransf_4"/>
    <property type="match status" value="1"/>
</dbReference>